<evidence type="ECO:0000256" key="4">
    <source>
        <dbReference type="SAM" id="Phobius"/>
    </source>
</evidence>
<feature type="transmembrane region" description="Helical" evidence="4">
    <location>
        <begin position="161"/>
        <end position="181"/>
    </location>
</feature>
<keyword evidence="4" id="KW-0812">Transmembrane</keyword>
<dbReference type="InterPro" id="IPR018060">
    <property type="entry name" value="HTH_AraC"/>
</dbReference>
<evidence type="ECO:0000313" key="6">
    <source>
        <dbReference type="EMBL" id="GGG60063.1"/>
    </source>
</evidence>
<dbReference type="SUPFAM" id="SSF46689">
    <property type="entry name" value="Homeodomain-like"/>
    <property type="match status" value="1"/>
</dbReference>
<evidence type="ECO:0000313" key="7">
    <source>
        <dbReference type="Proteomes" id="UP000627715"/>
    </source>
</evidence>
<evidence type="ECO:0000256" key="3">
    <source>
        <dbReference type="ARBA" id="ARBA00023163"/>
    </source>
</evidence>
<feature type="transmembrane region" description="Helical" evidence="4">
    <location>
        <begin position="101"/>
        <end position="123"/>
    </location>
</feature>
<evidence type="ECO:0000256" key="1">
    <source>
        <dbReference type="ARBA" id="ARBA00023015"/>
    </source>
</evidence>
<organism evidence="6 7">
    <name type="scientific">Pseudohongiella nitratireducens</name>
    <dbReference type="NCBI Taxonomy" id="1768907"/>
    <lineage>
        <taxon>Bacteria</taxon>
        <taxon>Pseudomonadati</taxon>
        <taxon>Pseudomonadota</taxon>
        <taxon>Gammaproteobacteria</taxon>
        <taxon>Pseudomonadales</taxon>
        <taxon>Pseudohongiellaceae</taxon>
        <taxon>Pseudohongiella</taxon>
    </lineage>
</organism>
<name>A0A917GWX9_9GAMM</name>
<protein>
    <submittedName>
        <fullName evidence="6">Transcriptional regulator</fullName>
    </submittedName>
</protein>
<dbReference type="PROSITE" id="PS00041">
    <property type="entry name" value="HTH_ARAC_FAMILY_1"/>
    <property type="match status" value="1"/>
</dbReference>
<dbReference type="InterPro" id="IPR009057">
    <property type="entry name" value="Homeodomain-like_sf"/>
</dbReference>
<dbReference type="GO" id="GO:0003700">
    <property type="term" value="F:DNA-binding transcription factor activity"/>
    <property type="evidence" value="ECO:0007669"/>
    <property type="project" value="InterPro"/>
</dbReference>
<feature type="transmembrane region" description="Helical" evidence="4">
    <location>
        <begin position="70"/>
        <end position="89"/>
    </location>
</feature>
<evidence type="ECO:0000256" key="2">
    <source>
        <dbReference type="ARBA" id="ARBA00023125"/>
    </source>
</evidence>
<dbReference type="PANTHER" id="PTHR43280:SF29">
    <property type="entry name" value="ARAC-FAMILY TRANSCRIPTIONAL REGULATOR"/>
    <property type="match status" value="1"/>
</dbReference>
<dbReference type="GO" id="GO:0009893">
    <property type="term" value="P:positive regulation of metabolic process"/>
    <property type="evidence" value="ECO:0007669"/>
    <property type="project" value="UniProtKB-ARBA"/>
</dbReference>
<keyword evidence="7" id="KW-1185">Reference proteome</keyword>
<dbReference type="EMBL" id="BMIY01000006">
    <property type="protein sequence ID" value="GGG60063.1"/>
    <property type="molecule type" value="Genomic_DNA"/>
</dbReference>
<reference evidence="6" key="2">
    <citation type="submission" date="2020-09" db="EMBL/GenBank/DDBJ databases">
        <authorList>
            <person name="Sun Q."/>
            <person name="Zhou Y."/>
        </authorList>
    </citation>
    <scope>NUCLEOTIDE SEQUENCE</scope>
    <source>
        <strain evidence="6">CGMCC 1.15425</strain>
    </source>
</reference>
<comment type="caution">
    <text evidence="6">The sequence shown here is derived from an EMBL/GenBank/DDBJ whole genome shotgun (WGS) entry which is preliminary data.</text>
</comment>
<keyword evidence="2" id="KW-0238">DNA-binding</keyword>
<dbReference type="SMART" id="SM00342">
    <property type="entry name" value="HTH_ARAC"/>
    <property type="match status" value="1"/>
</dbReference>
<feature type="transmembrane region" description="Helical" evidence="4">
    <location>
        <begin position="129"/>
        <end position="149"/>
    </location>
</feature>
<dbReference type="RefSeq" id="WP_068812407.1">
    <property type="nucleotide sequence ID" value="NZ_BMIY01000006.1"/>
</dbReference>
<sequence length="369" mass="41397">MMPIESLSQLDLLIRMMVLGQLLLLGGLVLREPASRLRLLLLACGLSVAGLVMLTAPIPDEQYGLLRNVLLILTDAFAFIFWLLICHLFEDDFNPGKWPTPVKWLLGLFGLVYLYALGIQAGGSILHDLIHAISLGLVLHAAYIAWRGFKADLLDTRRRARVMVVLGITLYSTILVIFEFADERYRNAAVFGLFNATFLLLITTIAVARTFRLQYEPGKPAAEIAATERQEIARPQPGDSQPTLVRHQSEWSPADARLSKALDSFIAECGYHQHGLTISGLASQLNCPEHRLRRLINQTRGYRNFNSMLNDLRVADARERLVDPAYDDKPILSIALDLGYDSIGPFNRAFKAKTEQTPSEFRGDIQNRR</sequence>
<dbReference type="OrthoDB" id="345413at2"/>
<dbReference type="PANTHER" id="PTHR43280">
    <property type="entry name" value="ARAC-FAMILY TRANSCRIPTIONAL REGULATOR"/>
    <property type="match status" value="1"/>
</dbReference>
<feature type="transmembrane region" description="Helical" evidence="4">
    <location>
        <begin position="187"/>
        <end position="208"/>
    </location>
</feature>
<dbReference type="PROSITE" id="PS01124">
    <property type="entry name" value="HTH_ARAC_FAMILY_2"/>
    <property type="match status" value="1"/>
</dbReference>
<keyword evidence="3" id="KW-0804">Transcription</keyword>
<dbReference type="InterPro" id="IPR018062">
    <property type="entry name" value="HTH_AraC-typ_CS"/>
</dbReference>
<keyword evidence="1" id="KW-0805">Transcription regulation</keyword>
<reference evidence="6" key="1">
    <citation type="journal article" date="2014" name="Int. J. Syst. Evol. Microbiol.">
        <title>Complete genome sequence of Corynebacterium casei LMG S-19264T (=DSM 44701T), isolated from a smear-ripened cheese.</title>
        <authorList>
            <consortium name="US DOE Joint Genome Institute (JGI-PGF)"/>
            <person name="Walter F."/>
            <person name="Albersmeier A."/>
            <person name="Kalinowski J."/>
            <person name="Ruckert C."/>
        </authorList>
    </citation>
    <scope>NUCLEOTIDE SEQUENCE</scope>
    <source>
        <strain evidence="6">CGMCC 1.15425</strain>
    </source>
</reference>
<dbReference type="AlphaFoldDB" id="A0A917GWX9"/>
<keyword evidence="4" id="KW-0472">Membrane</keyword>
<dbReference type="GO" id="GO:0043565">
    <property type="term" value="F:sequence-specific DNA binding"/>
    <property type="evidence" value="ECO:0007669"/>
    <property type="project" value="InterPro"/>
</dbReference>
<dbReference type="Proteomes" id="UP000627715">
    <property type="component" value="Unassembled WGS sequence"/>
</dbReference>
<feature type="domain" description="HTH araC/xylS-type" evidence="5">
    <location>
        <begin position="260"/>
        <end position="364"/>
    </location>
</feature>
<keyword evidence="4" id="KW-1133">Transmembrane helix</keyword>
<evidence type="ECO:0000259" key="5">
    <source>
        <dbReference type="PROSITE" id="PS01124"/>
    </source>
</evidence>
<dbReference type="Pfam" id="PF12833">
    <property type="entry name" value="HTH_18"/>
    <property type="match status" value="1"/>
</dbReference>
<dbReference type="Gene3D" id="1.10.10.60">
    <property type="entry name" value="Homeodomain-like"/>
    <property type="match status" value="1"/>
</dbReference>
<feature type="transmembrane region" description="Helical" evidence="4">
    <location>
        <begin position="12"/>
        <end position="30"/>
    </location>
</feature>
<proteinExistence type="predicted"/>
<accession>A0A917GWX9</accession>
<feature type="transmembrane region" description="Helical" evidence="4">
    <location>
        <begin position="37"/>
        <end position="58"/>
    </location>
</feature>
<gene>
    <name evidence="6" type="ORF">GCM10011403_16690</name>
</gene>